<dbReference type="Proteomes" id="UP000189677">
    <property type="component" value="Chromosome"/>
</dbReference>
<sequence>MPTYVYAITAADHPLRLDGLNGVGDPPSALRTVKTKALGAVVSDTPPDLRAKRRDLVAHQSVLERLMTDGAALPMRFGLVGPDDDQVRTALEEDRESYTARLTELDGRLEYNLKVSREEQSLLREILAESEEVRRLSEYTRQNPAAQDEKMALGELVSREIQVRHDAVAGELLDALTPSAERDSRADPTKAHFLNVSFLVKRDEAAAFSQAVHEEAERRGDDYEFTLNGPLPPYSFV</sequence>
<comment type="subcellular location">
    <subcellularLocation>
        <location evidence="2">Gas vesicle</location>
    </subcellularLocation>
</comment>
<dbReference type="AlphaFoldDB" id="A0A1U9QLZ2"/>
<evidence type="ECO:0000256" key="2">
    <source>
        <dbReference type="ARBA" id="ARBA00035108"/>
    </source>
</evidence>
<keyword evidence="1" id="KW-0304">Gas vesicle</keyword>
<dbReference type="RefSeq" id="WP_078073806.1">
    <property type="nucleotide sequence ID" value="NZ_CP018047.1"/>
</dbReference>
<gene>
    <name evidence="4" type="ORF">BBN63_02600</name>
</gene>
<reference evidence="4 5" key="1">
    <citation type="submission" date="2016-11" db="EMBL/GenBank/DDBJ databases">
        <title>Complete genome sequence of Streptomyces niveus SCSIO 3406.</title>
        <authorList>
            <person name="Zhu Q."/>
            <person name="Cheng W."/>
            <person name="Song Y."/>
            <person name="Li Q."/>
            <person name="Ju J."/>
        </authorList>
    </citation>
    <scope>NUCLEOTIDE SEQUENCE [LARGE SCALE GENOMIC DNA]</scope>
    <source>
        <strain evidence="4 5">SCSIO 3406</strain>
    </source>
</reference>
<comment type="similarity">
    <text evidence="3">Belongs to the gas vesicle GvpF/GvpL family.</text>
</comment>
<dbReference type="Pfam" id="PF06386">
    <property type="entry name" value="GvpL_GvpF"/>
    <property type="match status" value="1"/>
</dbReference>
<dbReference type="OrthoDB" id="4864106at2"/>
<evidence type="ECO:0000313" key="5">
    <source>
        <dbReference type="Proteomes" id="UP000189677"/>
    </source>
</evidence>
<dbReference type="GO" id="GO:0031411">
    <property type="term" value="C:gas vesicle"/>
    <property type="evidence" value="ECO:0007669"/>
    <property type="project" value="UniProtKB-SubCell"/>
</dbReference>
<name>A0A1U9QLZ2_STRNV</name>
<protein>
    <submittedName>
        <fullName evidence="4">Gas vesicle protein</fullName>
    </submittedName>
</protein>
<accession>A0A1U9QLZ2</accession>
<organism evidence="4 5">
    <name type="scientific">Streptomyces niveus</name>
    <name type="common">Streptomyces spheroides</name>
    <dbReference type="NCBI Taxonomy" id="193462"/>
    <lineage>
        <taxon>Bacteria</taxon>
        <taxon>Bacillati</taxon>
        <taxon>Actinomycetota</taxon>
        <taxon>Actinomycetes</taxon>
        <taxon>Kitasatosporales</taxon>
        <taxon>Streptomycetaceae</taxon>
        <taxon>Streptomyces</taxon>
    </lineage>
</organism>
<dbReference type="PANTHER" id="PTHR36852:SF1">
    <property type="entry name" value="PROTEIN GVPL 2"/>
    <property type="match status" value="1"/>
</dbReference>
<dbReference type="EMBL" id="CP018047">
    <property type="protein sequence ID" value="AQU65304.1"/>
    <property type="molecule type" value="Genomic_DNA"/>
</dbReference>
<dbReference type="PANTHER" id="PTHR36852">
    <property type="entry name" value="PROTEIN GVPL 2"/>
    <property type="match status" value="1"/>
</dbReference>
<dbReference type="KEGG" id="snw:BBN63_02600"/>
<dbReference type="GO" id="GO:0031412">
    <property type="term" value="P:gas vesicle organization"/>
    <property type="evidence" value="ECO:0007669"/>
    <property type="project" value="InterPro"/>
</dbReference>
<keyword evidence="5" id="KW-1185">Reference proteome</keyword>
<dbReference type="InterPro" id="IPR009430">
    <property type="entry name" value="GvpL/GvpF"/>
</dbReference>
<proteinExistence type="inferred from homology"/>
<evidence type="ECO:0000256" key="3">
    <source>
        <dbReference type="ARBA" id="ARBA00035643"/>
    </source>
</evidence>
<evidence type="ECO:0000256" key="1">
    <source>
        <dbReference type="ARBA" id="ARBA00022987"/>
    </source>
</evidence>
<evidence type="ECO:0000313" key="4">
    <source>
        <dbReference type="EMBL" id="AQU65304.1"/>
    </source>
</evidence>